<reference evidence="2 3" key="1">
    <citation type="submission" date="2015-07" db="EMBL/GenBank/DDBJ databases">
        <title>Genome sequencing of Kibdelosporangium phytohabitans.</title>
        <authorList>
            <person name="Qin S."/>
            <person name="Xing K."/>
        </authorList>
    </citation>
    <scope>NUCLEOTIDE SEQUENCE [LARGE SCALE GENOMIC DNA]</scope>
    <source>
        <strain evidence="2 3">KLBMP1111</strain>
    </source>
</reference>
<evidence type="ECO:0000313" key="3">
    <source>
        <dbReference type="Proteomes" id="UP000063699"/>
    </source>
</evidence>
<keyword evidence="3" id="KW-1185">Reference proteome</keyword>
<accession>A0A0N9I5T9</accession>
<dbReference type="Pfam" id="PF11716">
    <property type="entry name" value="MDMPI_N"/>
    <property type="match status" value="1"/>
</dbReference>
<sequence>MELLDAHGSALSGFDWLVKAIGPDDWAGATPCPGWNVRDLLNHLVAEQLWVPPLLGGAALDEVGEQFDGDLLGDDPVGVWAVVSAEAREAWLRPGALDRDVHLSYGLVPAAEFGWQMTLDLAVHGWDLAKGIGETSPLHDELAEALLAVFSPQVWRWQGTGIFDPPVPVSVDAGAPARLLGLVGRHH</sequence>
<proteinExistence type="predicted"/>
<dbReference type="Proteomes" id="UP000063699">
    <property type="component" value="Chromosome"/>
</dbReference>
<dbReference type="OrthoDB" id="5185819at2"/>
<dbReference type="NCBIfam" id="TIGR03086">
    <property type="entry name" value="TIGR03086 family metal-binding protein"/>
    <property type="match status" value="1"/>
</dbReference>
<evidence type="ECO:0000313" key="2">
    <source>
        <dbReference type="EMBL" id="ALG11028.1"/>
    </source>
</evidence>
<dbReference type="GO" id="GO:0046872">
    <property type="term" value="F:metal ion binding"/>
    <property type="evidence" value="ECO:0007669"/>
    <property type="project" value="InterPro"/>
</dbReference>
<dbReference type="NCBIfam" id="TIGR03083">
    <property type="entry name" value="maleylpyruvate isomerase family mycothiol-dependent enzyme"/>
    <property type="match status" value="1"/>
</dbReference>
<dbReference type="KEGG" id="kphy:AOZ06_32780"/>
<organism evidence="2 3">
    <name type="scientific">Kibdelosporangium phytohabitans</name>
    <dbReference type="NCBI Taxonomy" id="860235"/>
    <lineage>
        <taxon>Bacteria</taxon>
        <taxon>Bacillati</taxon>
        <taxon>Actinomycetota</taxon>
        <taxon>Actinomycetes</taxon>
        <taxon>Pseudonocardiales</taxon>
        <taxon>Pseudonocardiaceae</taxon>
        <taxon>Kibdelosporangium</taxon>
    </lineage>
</organism>
<dbReference type="RefSeq" id="WP_054292930.1">
    <property type="nucleotide sequence ID" value="NZ_CP012752.1"/>
</dbReference>
<dbReference type="AlphaFoldDB" id="A0A0N9I5T9"/>
<dbReference type="InterPro" id="IPR017517">
    <property type="entry name" value="Maleyloyr_isom"/>
</dbReference>
<gene>
    <name evidence="2" type="ORF">AOZ06_32780</name>
</gene>
<dbReference type="InterPro" id="IPR024344">
    <property type="entry name" value="MDMPI_metal-binding"/>
</dbReference>
<dbReference type="Gene3D" id="1.20.120.450">
    <property type="entry name" value="dinb family like domain"/>
    <property type="match status" value="1"/>
</dbReference>
<dbReference type="STRING" id="860235.AOZ06_32780"/>
<dbReference type="SUPFAM" id="SSF109854">
    <property type="entry name" value="DinB/YfiT-like putative metalloenzymes"/>
    <property type="match status" value="1"/>
</dbReference>
<feature type="domain" description="Mycothiol-dependent maleylpyruvate isomerase metal-binding" evidence="1">
    <location>
        <begin position="14"/>
        <end position="129"/>
    </location>
</feature>
<name>A0A0N9I5T9_9PSEU</name>
<dbReference type="InterPro" id="IPR017520">
    <property type="entry name" value="CHP03086"/>
</dbReference>
<evidence type="ECO:0000259" key="1">
    <source>
        <dbReference type="Pfam" id="PF11716"/>
    </source>
</evidence>
<dbReference type="InterPro" id="IPR034660">
    <property type="entry name" value="DinB/YfiT-like"/>
</dbReference>
<protein>
    <recommendedName>
        <fullName evidence="1">Mycothiol-dependent maleylpyruvate isomerase metal-binding domain-containing protein</fullName>
    </recommendedName>
</protein>
<dbReference type="EMBL" id="CP012752">
    <property type="protein sequence ID" value="ALG11028.1"/>
    <property type="molecule type" value="Genomic_DNA"/>
</dbReference>